<gene>
    <name evidence="6" type="ORF">B9W14_11590</name>
</gene>
<keyword evidence="5" id="KW-1003">Cell membrane</keyword>
<organism evidence="6 7">
    <name type="scientific">Clostridium drakei</name>
    <dbReference type="NCBI Taxonomy" id="332101"/>
    <lineage>
        <taxon>Bacteria</taxon>
        <taxon>Bacillati</taxon>
        <taxon>Bacillota</taxon>
        <taxon>Clostridia</taxon>
        <taxon>Eubacteriales</taxon>
        <taxon>Clostridiaceae</taxon>
        <taxon>Clostridium</taxon>
    </lineage>
</organism>
<comment type="similarity">
    <text evidence="5">Belongs to the 4-toluene sulfonate uptake permease (TSUP) (TC 2.A.102) family.</text>
</comment>
<feature type="transmembrane region" description="Helical" evidence="5">
    <location>
        <begin position="209"/>
        <end position="227"/>
    </location>
</feature>
<evidence type="ECO:0000256" key="1">
    <source>
        <dbReference type="ARBA" id="ARBA00004141"/>
    </source>
</evidence>
<feature type="transmembrane region" description="Helical" evidence="5">
    <location>
        <begin position="82"/>
        <end position="102"/>
    </location>
</feature>
<feature type="transmembrane region" description="Helical" evidence="5">
    <location>
        <begin position="264"/>
        <end position="282"/>
    </location>
</feature>
<reference evidence="7" key="1">
    <citation type="submission" date="2017-04" db="EMBL/GenBank/DDBJ databases">
        <authorList>
            <person name="Song Y."/>
            <person name="Cho B.-K."/>
        </authorList>
    </citation>
    <scope>NUCLEOTIDE SEQUENCE [LARGE SCALE GENOMIC DNA]</scope>
    <source>
        <strain evidence="7">SL1</strain>
    </source>
</reference>
<accession>A0A2U8DRP2</accession>
<keyword evidence="7" id="KW-1185">Reference proteome</keyword>
<dbReference type="AlphaFoldDB" id="A0A2U8DRP2"/>
<feature type="transmembrane region" description="Helical" evidence="5">
    <location>
        <begin position="109"/>
        <end position="127"/>
    </location>
</feature>
<dbReference type="InterPro" id="IPR002781">
    <property type="entry name" value="TM_pro_TauE-like"/>
</dbReference>
<keyword evidence="4 5" id="KW-0472">Membrane</keyword>
<dbReference type="RefSeq" id="WP_032076471.1">
    <property type="nucleotide sequence ID" value="NZ_CP020953.1"/>
</dbReference>
<dbReference type="PANTHER" id="PTHR43483">
    <property type="entry name" value="MEMBRANE TRANSPORTER PROTEIN HI_0806-RELATED"/>
    <property type="match status" value="1"/>
</dbReference>
<feature type="transmembrane region" description="Helical" evidence="5">
    <location>
        <begin position="239"/>
        <end position="258"/>
    </location>
</feature>
<dbReference type="OrthoDB" id="357960at2"/>
<evidence type="ECO:0000256" key="2">
    <source>
        <dbReference type="ARBA" id="ARBA00022692"/>
    </source>
</evidence>
<dbReference type="Proteomes" id="UP000244910">
    <property type="component" value="Chromosome"/>
</dbReference>
<feature type="transmembrane region" description="Helical" evidence="5">
    <location>
        <begin position="172"/>
        <end position="203"/>
    </location>
</feature>
<dbReference type="GO" id="GO:0005886">
    <property type="term" value="C:plasma membrane"/>
    <property type="evidence" value="ECO:0007669"/>
    <property type="project" value="UniProtKB-SubCell"/>
</dbReference>
<keyword evidence="2 5" id="KW-0812">Transmembrane</keyword>
<proteinExistence type="inferred from homology"/>
<evidence type="ECO:0000256" key="5">
    <source>
        <dbReference type="RuleBase" id="RU363041"/>
    </source>
</evidence>
<evidence type="ECO:0000313" key="6">
    <source>
        <dbReference type="EMBL" id="AWI05115.1"/>
    </source>
</evidence>
<protein>
    <recommendedName>
        <fullName evidence="5">Probable membrane transporter protein</fullName>
    </recommendedName>
</protein>
<comment type="subcellular location">
    <subcellularLocation>
        <location evidence="5">Cell membrane</location>
        <topology evidence="5">Multi-pass membrane protein</topology>
    </subcellularLocation>
    <subcellularLocation>
        <location evidence="1">Membrane</location>
        <topology evidence="1">Multi-pass membrane protein</topology>
    </subcellularLocation>
</comment>
<evidence type="ECO:0000313" key="7">
    <source>
        <dbReference type="Proteomes" id="UP000244910"/>
    </source>
</evidence>
<sequence>MIINIISGILMAFTLFFVFVFFQDYVKTKKEGRLEEGGNFLVYGIVGLIANFFDTLGIGSFAPTTAVYKFLKLVDDRIIPGTLNVANCVPVVTEALIFMTVIKVDITTLVTMILAATAGSYFGAGIVSKLPKKKVQIGMGIALLIVAFVMLSGLLNIMPVGGTSTSLTGVKLIVGLIGNFMLGALMCIGIGNYAPCMALVFALGMSPKVAFPIMMGSCAFLEPVAAIKFIREGAYHRKVSLATNLFGIIGVLIAAYIVKELPLTMLKWVVVIVIVFTSIIMFRSAMKKKVE</sequence>
<dbReference type="EMBL" id="CP020953">
    <property type="protein sequence ID" value="AWI05115.1"/>
    <property type="molecule type" value="Genomic_DNA"/>
</dbReference>
<dbReference type="Pfam" id="PF01925">
    <property type="entry name" value="TauE"/>
    <property type="match status" value="2"/>
</dbReference>
<keyword evidence="3 5" id="KW-1133">Transmembrane helix</keyword>
<name>A0A2U8DRP2_9CLOT</name>
<dbReference type="KEGG" id="cdrk:B9W14_11590"/>
<feature type="transmembrane region" description="Helical" evidence="5">
    <location>
        <begin position="6"/>
        <end position="26"/>
    </location>
</feature>
<evidence type="ECO:0000256" key="3">
    <source>
        <dbReference type="ARBA" id="ARBA00022989"/>
    </source>
</evidence>
<feature type="transmembrane region" description="Helical" evidence="5">
    <location>
        <begin position="139"/>
        <end position="160"/>
    </location>
</feature>
<evidence type="ECO:0000256" key="4">
    <source>
        <dbReference type="ARBA" id="ARBA00023136"/>
    </source>
</evidence>
<feature type="transmembrane region" description="Helical" evidence="5">
    <location>
        <begin position="38"/>
        <end position="62"/>
    </location>
</feature>
<dbReference type="PANTHER" id="PTHR43483:SF3">
    <property type="entry name" value="MEMBRANE TRANSPORTER PROTEIN HI_0806-RELATED"/>
    <property type="match status" value="1"/>
</dbReference>